<dbReference type="EMBL" id="JAVRRJ010000008">
    <property type="protein sequence ID" value="KAK5082280.1"/>
    <property type="molecule type" value="Genomic_DNA"/>
</dbReference>
<dbReference type="PANTHER" id="PTHR24096:SF265">
    <property type="entry name" value="ENZYME, PUTATIVE (AFU_ORTHOLOGUE AFUA_5G14270)-RELATED"/>
    <property type="match status" value="1"/>
</dbReference>
<evidence type="ECO:0000313" key="5">
    <source>
        <dbReference type="Proteomes" id="UP001309876"/>
    </source>
</evidence>
<reference evidence="4 5" key="1">
    <citation type="submission" date="2023-08" db="EMBL/GenBank/DDBJ databases">
        <title>Black Yeasts Isolated from many extreme environments.</title>
        <authorList>
            <person name="Coleine C."/>
            <person name="Stajich J.E."/>
            <person name="Selbmann L."/>
        </authorList>
    </citation>
    <scope>NUCLEOTIDE SEQUENCE [LARGE SCALE GENOMIC DNA]</scope>
    <source>
        <strain evidence="4 5">CCFEE 5910</strain>
    </source>
</reference>
<proteinExistence type="inferred from homology"/>
<evidence type="ECO:0000256" key="1">
    <source>
        <dbReference type="ARBA" id="ARBA00006432"/>
    </source>
</evidence>
<dbReference type="InterPro" id="IPR045851">
    <property type="entry name" value="AMP-bd_C_sf"/>
</dbReference>
<feature type="domain" description="AMP-dependent synthetase/ligase" evidence="2">
    <location>
        <begin position="26"/>
        <end position="411"/>
    </location>
</feature>
<dbReference type="Gene3D" id="3.30.300.30">
    <property type="match status" value="1"/>
</dbReference>
<dbReference type="Proteomes" id="UP001309876">
    <property type="component" value="Unassembled WGS sequence"/>
</dbReference>
<evidence type="ECO:0000259" key="3">
    <source>
        <dbReference type="Pfam" id="PF13193"/>
    </source>
</evidence>
<dbReference type="InterPro" id="IPR042099">
    <property type="entry name" value="ANL_N_sf"/>
</dbReference>
<feature type="domain" description="AMP-binding enzyme C-terminal" evidence="3">
    <location>
        <begin position="471"/>
        <end position="549"/>
    </location>
</feature>
<dbReference type="InterPro" id="IPR020845">
    <property type="entry name" value="AMP-binding_CS"/>
</dbReference>
<dbReference type="Pfam" id="PF13193">
    <property type="entry name" value="AMP-binding_C"/>
    <property type="match status" value="1"/>
</dbReference>
<evidence type="ECO:0000259" key="2">
    <source>
        <dbReference type="Pfam" id="PF00501"/>
    </source>
</evidence>
<evidence type="ECO:0000313" key="4">
    <source>
        <dbReference type="EMBL" id="KAK5082280.1"/>
    </source>
</evidence>
<gene>
    <name evidence="4" type="ORF">LTR05_007426</name>
</gene>
<comment type="caution">
    <text evidence="4">The sequence shown here is derived from an EMBL/GenBank/DDBJ whole genome shotgun (WGS) entry which is preliminary data.</text>
</comment>
<dbReference type="GO" id="GO:0019748">
    <property type="term" value="P:secondary metabolic process"/>
    <property type="evidence" value="ECO:0007669"/>
    <property type="project" value="TreeGrafter"/>
</dbReference>
<sequence length="572" mass="63363">MPFPDPGEYPISNQDIVSFTFNAAPYARDRPLYINPADPSEHYTYNTSRKLVRQLIAGLKANGLQTGDTVCIHSFNSILYPLLILAIIGAGGCSVGTNPSYTRAELGHGIRLAKAKFVLAEPEILPNMLDALKANDIDVDQKLFILDTSSTTSPPEGRQSWRKLLDYGEQDWVNFDDLSKSRDTVAQLYFTSGTTGLPKCAMTTHRNLVAQHQLFWERNPRDYPYKGVLVMPFFHVGIAPSVFTSVIREGRQGYVMRRFDLIPYLQYYAKYKLTEIFPVPPMINAIVTSGFADEQSKNYRNDCSLRSIRNGYTGAAPCSGHLQARFQQLLGRGATFTQVWGMTETTTMYTTVPDPIARACTKGKLDTAWGSVGVPMPCLQAKLVDEGGNDVTESRKGELCVKGPTIVKGYFENEEATAASWDAEGYFRSGDIIEVRPHKDPETGEEFKLCFVVDRLKELIKVRGFQVAPAELEGALGEHPDIVDAAVIGLPTRGEDGTELPKAFVVKREGSGLTMEDVMAHMKTKVARYKQLEGGVEFVEAIPKLPSGKILKRVLREQAKQQARQAGGISKI</sequence>
<organism evidence="4 5">
    <name type="scientific">Lithohypha guttulata</name>
    <dbReference type="NCBI Taxonomy" id="1690604"/>
    <lineage>
        <taxon>Eukaryota</taxon>
        <taxon>Fungi</taxon>
        <taxon>Dikarya</taxon>
        <taxon>Ascomycota</taxon>
        <taxon>Pezizomycotina</taxon>
        <taxon>Eurotiomycetes</taxon>
        <taxon>Chaetothyriomycetidae</taxon>
        <taxon>Chaetothyriales</taxon>
        <taxon>Trichomeriaceae</taxon>
        <taxon>Lithohypha</taxon>
    </lineage>
</organism>
<comment type="similarity">
    <text evidence="1">Belongs to the ATP-dependent AMP-binding enzyme family.</text>
</comment>
<dbReference type="PROSITE" id="PS00455">
    <property type="entry name" value="AMP_BINDING"/>
    <property type="match status" value="1"/>
</dbReference>
<name>A0AAN7Y4M4_9EURO</name>
<keyword evidence="5" id="KW-1185">Reference proteome</keyword>
<dbReference type="AlphaFoldDB" id="A0AAN7Y4M4"/>
<dbReference type="InterPro" id="IPR000873">
    <property type="entry name" value="AMP-dep_synth/lig_dom"/>
</dbReference>
<dbReference type="SUPFAM" id="SSF56801">
    <property type="entry name" value="Acetyl-CoA synthetase-like"/>
    <property type="match status" value="1"/>
</dbReference>
<dbReference type="Pfam" id="PF00501">
    <property type="entry name" value="AMP-binding"/>
    <property type="match status" value="1"/>
</dbReference>
<dbReference type="FunFam" id="3.30.300.30:FF:000007">
    <property type="entry name" value="4-coumarate--CoA ligase 2"/>
    <property type="match status" value="1"/>
</dbReference>
<protein>
    <submittedName>
        <fullName evidence="4">Uncharacterized protein</fullName>
    </submittedName>
</protein>
<dbReference type="InterPro" id="IPR025110">
    <property type="entry name" value="AMP-bd_C"/>
</dbReference>
<dbReference type="PANTHER" id="PTHR24096">
    <property type="entry name" value="LONG-CHAIN-FATTY-ACID--COA LIGASE"/>
    <property type="match status" value="1"/>
</dbReference>
<accession>A0AAN7Y4M4</accession>
<dbReference type="GO" id="GO:0016405">
    <property type="term" value="F:CoA-ligase activity"/>
    <property type="evidence" value="ECO:0007669"/>
    <property type="project" value="TreeGrafter"/>
</dbReference>
<dbReference type="Gene3D" id="3.40.50.12780">
    <property type="entry name" value="N-terminal domain of ligase-like"/>
    <property type="match status" value="1"/>
</dbReference>